<dbReference type="SUPFAM" id="SSF53474">
    <property type="entry name" value="alpha/beta-Hydrolases"/>
    <property type="match status" value="1"/>
</dbReference>
<dbReference type="InterPro" id="IPR000801">
    <property type="entry name" value="Esterase-like"/>
</dbReference>
<proteinExistence type="predicted"/>
<dbReference type="InterPro" id="IPR029058">
    <property type="entry name" value="AB_hydrolase_fold"/>
</dbReference>
<dbReference type="GO" id="GO:0016787">
    <property type="term" value="F:hydrolase activity"/>
    <property type="evidence" value="ECO:0007669"/>
    <property type="project" value="UniProtKB-KW"/>
</dbReference>
<dbReference type="PANTHER" id="PTHR48098:SF6">
    <property type="entry name" value="FERRI-BACILLIBACTIN ESTERASE BESA"/>
    <property type="match status" value="1"/>
</dbReference>
<dbReference type="RefSeq" id="WP_079699711.1">
    <property type="nucleotide sequence ID" value="NZ_SLUK01000005.1"/>
</dbReference>
<gene>
    <name evidence="1" type="ORF">EDD78_105138</name>
</gene>
<dbReference type="Pfam" id="PF00756">
    <property type="entry name" value="Esterase"/>
    <property type="match status" value="1"/>
</dbReference>
<accession>A0A9X8UKA1</accession>
<protein>
    <submittedName>
        <fullName evidence="1">Alpha/beta superfamily hydrolase</fullName>
    </submittedName>
</protein>
<sequence>MKILEERCGGWAYWVCLPPHFREDAGYPLACLLLNSPGSGTMEQAMTILSPKIQSGILPPFLLAGLAPEDPNGAYTPWLGKAVFRGGGDFGGRAGETVRFLEERFLPGLESRFPVLPRPALLGYSLAGLCALYALYETDRFGSFGSLSGSLWYEGWLPFMEGNRPKNGAARVYLSLGSGEERSRNPVLATVGERTRAAARLLRGQLPQGGTFYEESPGGHFKDVPQRHARALEWLMEKDPS</sequence>
<dbReference type="InterPro" id="IPR050583">
    <property type="entry name" value="Mycobacterial_A85_antigen"/>
</dbReference>
<keyword evidence="1" id="KW-0378">Hydrolase</keyword>
<organism evidence="1 2">
    <name type="scientific">Harryflintia acetispora</name>
    <dbReference type="NCBI Taxonomy" id="1849041"/>
    <lineage>
        <taxon>Bacteria</taxon>
        <taxon>Bacillati</taxon>
        <taxon>Bacillota</taxon>
        <taxon>Clostridia</taxon>
        <taxon>Eubacteriales</taxon>
        <taxon>Oscillospiraceae</taxon>
        <taxon>Harryflintia</taxon>
    </lineage>
</organism>
<dbReference type="PANTHER" id="PTHR48098">
    <property type="entry name" value="ENTEROCHELIN ESTERASE-RELATED"/>
    <property type="match status" value="1"/>
</dbReference>
<keyword evidence="2" id="KW-1185">Reference proteome</keyword>
<dbReference type="Proteomes" id="UP000294682">
    <property type="component" value="Unassembled WGS sequence"/>
</dbReference>
<dbReference type="Gene3D" id="3.40.50.1820">
    <property type="entry name" value="alpha/beta hydrolase"/>
    <property type="match status" value="1"/>
</dbReference>
<dbReference type="EMBL" id="SLUK01000005">
    <property type="protein sequence ID" value="TCL43506.1"/>
    <property type="molecule type" value="Genomic_DNA"/>
</dbReference>
<dbReference type="AlphaFoldDB" id="A0A9X8UKA1"/>
<dbReference type="OrthoDB" id="9794761at2"/>
<evidence type="ECO:0000313" key="2">
    <source>
        <dbReference type="Proteomes" id="UP000294682"/>
    </source>
</evidence>
<comment type="caution">
    <text evidence="1">The sequence shown here is derived from an EMBL/GenBank/DDBJ whole genome shotgun (WGS) entry which is preliminary data.</text>
</comment>
<evidence type="ECO:0000313" key="1">
    <source>
        <dbReference type="EMBL" id="TCL43506.1"/>
    </source>
</evidence>
<reference evidence="1 2" key="1">
    <citation type="submission" date="2019-03" db="EMBL/GenBank/DDBJ databases">
        <title>Genomic Encyclopedia of Type Strains, Phase IV (KMG-IV): sequencing the most valuable type-strain genomes for metagenomic binning, comparative biology and taxonomic classification.</title>
        <authorList>
            <person name="Goeker M."/>
        </authorList>
    </citation>
    <scope>NUCLEOTIDE SEQUENCE [LARGE SCALE GENOMIC DNA]</scope>
    <source>
        <strain evidence="1 2">DSM 100433</strain>
    </source>
</reference>
<name>A0A9X8UKA1_9FIRM</name>